<keyword evidence="2" id="KW-1185">Reference proteome</keyword>
<sequence>MENTPGVEIVASVDVEMSPLQEPLAGPFVIKFMTRRSRCLVVAASRQAVDRLTAVHASADAFECITERSREVVASICVKVIQKVANTVALRESEFAFCTITTGISTFGRKVGRRQSQAALCVAVGRCSPVRCNLSDTELDVRLVAELEEEVREVELDDLVDEVLEEVLDVDVEVDEVRVVVDVRDVVELLSLVVDDRTAGAVEPGNEPGGNTGRVPWCQQRAARQRGYRRSGRSSPLFLFDKNGFWLRIGDLAIGYLHRFGNIFPRHAAGIERDGRVSGGDNGAGDEVDSAFILGVAASAVGDKYEGFGPLSGDCQSLGSGIINGDSIAVRRAVDVFDKGRVLQGN</sequence>
<comment type="caution">
    <text evidence="1">The sequence shown here is derived from an EMBL/GenBank/DDBJ whole genome shotgun (WGS) entry which is preliminary data.</text>
</comment>
<reference evidence="1 2" key="1">
    <citation type="submission" date="2019-06" db="EMBL/GenBank/DDBJ databases">
        <title>A chromosomal-level reference genome of Carpinus fangiana (Coryloideae, Betulaceae).</title>
        <authorList>
            <person name="Yang X."/>
            <person name="Wang Z."/>
            <person name="Zhang L."/>
            <person name="Hao G."/>
            <person name="Liu J."/>
            <person name="Yang Y."/>
        </authorList>
    </citation>
    <scope>NUCLEOTIDE SEQUENCE [LARGE SCALE GENOMIC DNA]</scope>
    <source>
        <strain evidence="1">Cfa_2016G</strain>
        <tissue evidence="1">Leaf</tissue>
    </source>
</reference>
<accession>A0A5N6L4F0</accession>
<dbReference type="AlphaFoldDB" id="A0A5N6L4F0"/>
<evidence type="ECO:0000313" key="2">
    <source>
        <dbReference type="Proteomes" id="UP000327013"/>
    </source>
</evidence>
<protein>
    <submittedName>
        <fullName evidence="1">Uncharacterized protein</fullName>
    </submittedName>
</protein>
<dbReference type="Proteomes" id="UP000327013">
    <property type="component" value="Unassembled WGS sequence"/>
</dbReference>
<name>A0A5N6L4F0_9ROSI</name>
<evidence type="ECO:0000313" key="1">
    <source>
        <dbReference type="EMBL" id="KAB8576196.1"/>
    </source>
</evidence>
<proteinExistence type="predicted"/>
<dbReference type="EMBL" id="VIBQ01000066">
    <property type="protein sequence ID" value="KAB8576196.1"/>
    <property type="molecule type" value="Genomic_DNA"/>
</dbReference>
<gene>
    <name evidence="1" type="ORF">FH972_025724</name>
</gene>
<organism evidence="1 2">
    <name type="scientific">Carpinus fangiana</name>
    <dbReference type="NCBI Taxonomy" id="176857"/>
    <lineage>
        <taxon>Eukaryota</taxon>
        <taxon>Viridiplantae</taxon>
        <taxon>Streptophyta</taxon>
        <taxon>Embryophyta</taxon>
        <taxon>Tracheophyta</taxon>
        <taxon>Spermatophyta</taxon>
        <taxon>Magnoliopsida</taxon>
        <taxon>eudicotyledons</taxon>
        <taxon>Gunneridae</taxon>
        <taxon>Pentapetalae</taxon>
        <taxon>rosids</taxon>
        <taxon>fabids</taxon>
        <taxon>Fagales</taxon>
        <taxon>Betulaceae</taxon>
        <taxon>Carpinus</taxon>
    </lineage>
</organism>